<dbReference type="GeneID" id="90510082"/>
<organism evidence="4">
    <name type="scientific">Erwinia billingiae (strain Eb661)</name>
    <dbReference type="NCBI Taxonomy" id="634500"/>
    <lineage>
        <taxon>Bacteria</taxon>
        <taxon>Pseudomonadati</taxon>
        <taxon>Pseudomonadota</taxon>
        <taxon>Gammaproteobacteria</taxon>
        <taxon>Enterobacterales</taxon>
        <taxon>Erwiniaceae</taxon>
        <taxon>Erwinia</taxon>
    </lineage>
</organism>
<reference evidence="3 4" key="1">
    <citation type="journal article" date="2010" name="BMC Genomics">
        <title>Genome comparison of the epiphytic bacteria Erwinia billingiae and E. tasmaniensis with the pear pathogen E. pyrifoliae.</title>
        <authorList>
            <person name="Kube M."/>
            <person name="Migdoll A.M."/>
            <person name="Gehring I."/>
            <person name="Heitmann K."/>
            <person name="Mayer Y."/>
            <person name="Kuhl H."/>
            <person name="Knaust F."/>
            <person name="Geider K."/>
            <person name="Reinhardt R."/>
        </authorList>
    </citation>
    <scope>NUCLEOTIDE SEQUENCE [LARGE SCALE GENOMIC DNA]</scope>
    <source>
        <strain evidence="3 4">Eb661</strain>
    </source>
</reference>
<keyword evidence="2" id="KW-0472">Membrane</keyword>
<evidence type="ECO:0000313" key="4">
    <source>
        <dbReference type="Proteomes" id="UP000008793"/>
    </source>
</evidence>
<accession>D8MKI7</accession>
<name>D8MKI7_ERWBE</name>
<dbReference type="STRING" id="634500.EbC_01120"/>
<proteinExistence type="predicted"/>
<gene>
    <name evidence="3" type="ordered locus">EbC_01120</name>
</gene>
<dbReference type="AlphaFoldDB" id="D8MKI7"/>
<evidence type="ECO:0000256" key="1">
    <source>
        <dbReference type="SAM" id="MobiDB-lite"/>
    </source>
</evidence>
<feature type="transmembrane region" description="Helical" evidence="2">
    <location>
        <begin position="6"/>
        <end position="25"/>
    </location>
</feature>
<dbReference type="KEGG" id="ebi:EbC_01120"/>
<evidence type="ECO:0000313" key="3">
    <source>
        <dbReference type="EMBL" id="CAX57643.1"/>
    </source>
</evidence>
<dbReference type="Proteomes" id="UP000008793">
    <property type="component" value="Chromosome"/>
</dbReference>
<protein>
    <submittedName>
        <fullName evidence="3">Conserved uncharacterized protein</fullName>
    </submittedName>
</protein>
<keyword evidence="2" id="KW-1133">Transmembrane helix</keyword>
<sequence>MNVSRLFYAVASVLTVLAILSGTYFKRAASVARDDLERVTGQLNGANTVIGNVQLTMKIFSVITAERAYEKERDRQAGEKRRAALRADLQGDRCAFEPVPSAAERRLLNRAASIRPGAVPADAAGAAPANASALPTPQR</sequence>
<keyword evidence="2" id="KW-0812">Transmembrane</keyword>
<evidence type="ECO:0000256" key="2">
    <source>
        <dbReference type="SAM" id="Phobius"/>
    </source>
</evidence>
<keyword evidence="4" id="KW-1185">Reference proteome</keyword>
<dbReference type="RefSeq" id="WP_013200150.1">
    <property type="nucleotide sequence ID" value="NC_014306.1"/>
</dbReference>
<dbReference type="EMBL" id="FP236843">
    <property type="protein sequence ID" value="CAX57643.1"/>
    <property type="molecule type" value="Genomic_DNA"/>
</dbReference>
<dbReference type="HOGENOM" id="CLU_148695_2_1_6"/>
<feature type="region of interest" description="Disordered" evidence="1">
    <location>
        <begin position="119"/>
        <end position="139"/>
    </location>
</feature>